<organism evidence="1 2">
    <name type="scientific">Nephila pilipes</name>
    <name type="common">Giant wood spider</name>
    <name type="synonym">Nephila maculata</name>
    <dbReference type="NCBI Taxonomy" id="299642"/>
    <lineage>
        <taxon>Eukaryota</taxon>
        <taxon>Metazoa</taxon>
        <taxon>Ecdysozoa</taxon>
        <taxon>Arthropoda</taxon>
        <taxon>Chelicerata</taxon>
        <taxon>Arachnida</taxon>
        <taxon>Araneae</taxon>
        <taxon>Araneomorphae</taxon>
        <taxon>Entelegynae</taxon>
        <taxon>Araneoidea</taxon>
        <taxon>Nephilidae</taxon>
        <taxon>Nephila</taxon>
    </lineage>
</organism>
<comment type="caution">
    <text evidence="1">The sequence shown here is derived from an EMBL/GenBank/DDBJ whole genome shotgun (WGS) entry which is preliminary data.</text>
</comment>
<evidence type="ECO:0000313" key="2">
    <source>
        <dbReference type="Proteomes" id="UP000887013"/>
    </source>
</evidence>
<name>A0A8X6NBS8_NEPPI</name>
<reference evidence="1" key="1">
    <citation type="submission" date="2020-08" db="EMBL/GenBank/DDBJ databases">
        <title>Multicomponent nature underlies the extraordinary mechanical properties of spider dragline silk.</title>
        <authorList>
            <person name="Kono N."/>
            <person name="Nakamura H."/>
            <person name="Mori M."/>
            <person name="Yoshida Y."/>
            <person name="Ohtoshi R."/>
            <person name="Malay A.D."/>
            <person name="Moran D.A.P."/>
            <person name="Tomita M."/>
            <person name="Numata K."/>
            <person name="Arakawa K."/>
        </authorList>
    </citation>
    <scope>NUCLEOTIDE SEQUENCE</scope>
</reference>
<dbReference type="Proteomes" id="UP000887013">
    <property type="component" value="Unassembled WGS sequence"/>
</dbReference>
<dbReference type="Gene3D" id="1.10.10.1450">
    <property type="match status" value="1"/>
</dbReference>
<evidence type="ECO:0000313" key="1">
    <source>
        <dbReference type="EMBL" id="GFT04953.1"/>
    </source>
</evidence>
<gene>
    <name evidence="1" type="ORF">NPIL_119401</name>
</gene>
<dbReference type="EMBL" id="BMAW01056258">
    <property type="protein sequence ID" value="GFT04953.1"/>
    <property type="molecule type" value="Genomic_DNA"/>
</dbReference>
<accession>A0A8X6NBS8</accession>
<protein>
    <submittedName>
        <fullName evidence="1">Uncharacterized protein</fullName>
    </submittedName>
</protein>
<sequence length="75" mass="8584">MVRVFSREGEGFVKRVDSNDSSSSLRKDEMIHKGVNDWSVERRPAGRGKSAAQRHRILVEAFSDDALSETTFRRM</sequence>
<keyword evidence="2" id="KW-1185">Reference proteome</keyword>
<proteinExistence type="predicted"/>
<dbReference type="AlphaFoldDB" id="A0A8X6NBS8"/>